<evidence type="ECO:0000256" key="3">
    <source>
        <dbReference type="ARBA" id="ARBA00020392"/>
    </source>
</evidence>
<dbReference type="AlphaFoldDB" id="A0A1H9ZDI0"/>
<comment type="similarity">
    <text evidence="2">Belongs to the FliJ family.</text>
</comment>
<comment type="subcellular location">
    <subcellularLocation>
        <location evidence="1">Cell membrane</location>
        <topology evidence="1">Peripheral membrane protein</topology>
        <orientation evidence="1">Cytoplasmic side</orientation>
    </subcellularLocation>
</comment>
<protein>
    <recommendedName>
        <fullName evidence="3">Flagellar FliJ protein</fullName>
    </recommendedName>
</protein>
<evidence type="ECO:0000256" key="1">
    <source>
        <dbReference type="ARBA" id="ARBA00004413"/>
    </source>
</evidence>
<dbReference type="GO" id="GO:0071973">
    <property type="term" value="P:bacterial-type flagellum-dependent cell motility"/>
    <property type="evidence" value="ECO:0007669"/>
    <property type="project" value="InterPro"/>
</dbReference>
<keyword evidence="5" id="KW-1003">Cell membrane</keyword>
<dbReference type="GO" id="GO:0005886">
    <property type="term" value="C:plasma membrane"/>
    <property type="evidence" value="ECO:0007669"/>
    <property type="project" value="UniProtKB-SubCell"/>
</dbReference>
<sequence>MQKFHFKLQKLLDYKKILLNEQVAKISTLTKEISDCQKKIDDINGRIITLSKVTCEKNKIVTGHFLFIHKRYINDLKALMNNLVRQKALLENNLQQAKDKAISLEKEYKTINTLKEKKFEEYKKELLYQEQTILDDLVISRKFLGGA</sequence>
<accession>A0A1H9ZDI0</accession>
<dbReference type="STRING" id="1120990.SAMN03080614_100843"/>
<dbReference type="RefSeq" id="WP_091349391.1">
    <property type="nucleotide sequence ID" value="NZ_FOIF01000008.1"/>
</dbReference>
<dbReference type="GO" id="GO:0009288">
    <property type="term" value="C:bacterial-type flagellum"/>
    <property type="evidence" value="ECO:0007669"/>
    <property type="project" value="InterPro"/>
</dbReference>
<dbReference type="NCBIfam" id="TIGR02473">
    <property type="entry name" value="flagell_FliJ"/>
    <property type="match status" value="1"/>
</dbReference>
<evidence type="ECO:0000256" key="11">
    <source>
        <dbReference type="SAM" id="Coils"/>
    </source>
</evidence>
<evidence type="ECO:0000256" key="4">
    <source>
        <dbReference type="ARBA" id="ARBA00022448"/>
    </source>
</evidence>
<evidence type="ECO:0000256" key="2">
    <source>
        <dbReference type="ARBA" id="ARBA00010004"/>
    </source>
</evidence>
<evidence type="ECO:0000313" key="13">
    <source>
        <dbReference type="Proteomes" id="UP000243819"/>
    </source>
</evidence>
<evidence type="ECO:0000313" key="12">
    <source>
        <dbReference type="EMBL" id="SES79591.1"/>
    </source>
</evidence>
<dbReference type="GO" id="GO:0044781">
    <property type="term" value="P:bacterial-type flagellum organization"/>
    <property type="evidence" value="ECO:0007669"/>
    <property type="project" value="UniProtKB-KW"/>
</dbReference>
<keyword evidence="12" id="KW-0282">Flagellum</keyword>
<keyword evidence="13" id="KW-1185">Reference proteome</keyword>
<keyword evidence="6" id="KW-0145">Chemotaxis</keyword>
<keyword evidence="12" id="KW-0969">Cilium</keyword>
<evidence type="ECO:0000256" key="7">
    <source>
        <dbReference type="ARBA" id="ARBA00022795"/>
    </source>
</evidence>
<keyword evidence="12" id="KW-0966">Cell projection</keyword>
<evidence type="ECO:0000256" key="8">
    <source>
        <dbReference type="ARBA" id="ARBA00022927"/>
    </source>
</evidence>
<dbReference type="Proteomes" id="UP000243819">
    <property type="component" value="Unassembled WGS sequence"/>
</dbReference>
<keyword evidence="7" id="KW-1005">Bacterial flagellum biogenesis</keyword>
<evidence type="ECO:0000256" key="5">
    <source>
        <dbReference type="ARBA" id="ARBA00022475"/>
    </source>
</evidence>
<organism evidence="12 13">
    <name type="scientific">Anaerobranca gottschalkii DSM 13577</name>
    <dbReference type="NCBI Taxonomy" id="1120990"/>
    <lineage>
        <taxon>Bacteria</taxon>
        <taxon>Bacillati</taxon>
        <taxon>Bacillota</taxon>
        <taxon>Clostridia</taxon>
        <taxon>Eubacteriales</taxon>
        <taxon>Proteinivoracaceae</taxon>
        <taxon>Anaerobranca</taxon>
    </lineage>
</organism>
<dbReference type="Gene3D" id="1.10.287.1700">
    <property type="match status" value="1"/>
</dbReference>
<keyword evidence="8" id="KW-0653">Protein transport</keyword>
<dbReference type="EMBL" id="FOIF01000008">
    <property type="protein sequence ID" value="SES79591.1"/>
    <property type="molecule type" value="Genomic_DNA"/>
</dbReference>
<dbReference type="InterPro" id="IPR053716">
    <property type="entry name" value="Flag_assembly_chemotaxis_eff"/>
</dbReference>
<keyword evidence="9" id="KW-0472">Membrane</keyword>
<feature type="coiled-coil region" evidence="11">
    <location>
        <begin position="73"/>
        <end position="114"/>
    </location>
</feature>
<dbReference type="GO" id="GO:0006935">
    <property type="term" value="P:chemotaxis"/>
    <property type="evidence" value="ECO:0007669"/>
    <property type="project" value="UniProtKB-KW"/>
</dbReference>
<evidence type="ECO:0000256" key="9">
    <source>
        <dbReference type="ARBA" id="ARBA00023136"/>
    </source>
</evidence>
<dbReference type="InterPro" id="IPR012823">
    <property type="entry name" value="Flagell_FliJ"/>
</dbReference>
<keyword evidence="11" id="KW-0175">Coiled coil</keyword>
<proteinExistence type="inferred from homology"/>
<name>A0A1H9ZDI0_9FIRM</name>
<gene>
    <name evidence="12" type="ORF">SAMN03080614_100843</name>
</gene>
<reference evidence="13" key="1">
    <citation type="submission" date="2016-10" db="EMBL/GenBank/DDBJ databases">
        <authorList>
            <person name="Varghese N."/>
            <person name="Submissions S."/>
        </authorList>
    </citation>
    <scope>NUCLEOTIDE SEQUENCE [LARGE SCALE GENOMIC DNA]</scope>
    <source>
        <strain evidence="13">DSM 13577</strain>
    </source>
</reference>
<evidence type="ECO:0000256" key="6">
    <source>
        <dbReference type="ARBA" id="ARBA00022500"/>
    </source>
</evidence>
<keyword evidence="10" id="KW-1006">Bacterial flagellum protein export</keyword>
<dbReference type="Pfam" id="PF02050">
    <property type="entry name" value="FliJ"/>
    <property type="match status" value="1"/>
</dbReference>
<dbReference type="GO" id="GO:0015031">
    <property type="term" value="P:protein transport"/>
    <property type="evidence" value="ECO:0007669"/>
    <property type="project" value="UniProtKB-KW"/>
</dbReference>
<evidence type="ECO:0000256" key="10">
    <source>
        <dbReference type="ARBA" id="ARBA00023225"/>
    </source>
</evidence>
<keyword evidence="4" id="KW-0813">Transport</keyword>
<dbReference type="OrthoDB" id="1707704at2"/>